<dbReference type="AlphaFoldDB" id="A0A8I2YTK7"/>
<sequence>MEICLARTSEQGSRQLVYAAIGERDSEDHMKDAYVSNAGVAEPSNFVMSEKGKTMQDDFWRETIEILTKQASQLRSIVQQYLV</sequence>
<comment type="caution">
    <text evidence="1">The sequence shown here is derived from an EMBL/GenBank/DDBJ whole genome shotgun (WGS) entry which is preliminary data.</text>
</comment>
<organism evidence="1 2">
    <name type="scientific">Boletus reticuloceps</name>
    <dbReference type="NCBI Taxonomy" id="495285"/>
    <lineage>
        <taxon>Eukaryota</taxon>
        <taxon>Fungi</taxon>
        <taxon>Dikarya</taxon>
        <taxon>Basidiomycota</taxon>
        <taxon>Agaricomycotina</taxon>
        <taxon>Agaricomycetes</taxon>
        <taxon>Agaricomycetidae</taxon>
        <taxon>Boletales</taxon>
        <taxon>Boletineae</taxon>
        <taxon>Boletaceae</taxon>
        <taxon>Boletoideae</taxon>
        <taxon>Boletus</taxon>
    </lineage>
</organism>
<accession>A0A8I2YTK7</accession>
<proteinExistence type="predicted"/>
<evidence type="ECO:0000313" key="1">
    <source>
        <dbReference type="EMBL" id="KAG6377880.1"/>
    </source>
</evidence>
<keyword evidence="2" id="KW-1185">Reference proteome</keyword>
<name>A0A8I2YTK7_9AGAM</name>
<dbReference type="OrthoDB" id="542013at2759"/>
<gene>
    <name evidence="1" type="ORF">JVT61DRAFT_14666</name>
</gene>
<protein>
    <submittedName>
        <fullName evidence="1">Uncharacterized protein</fullName>
    </submittedName>
</protein>
<reference evidence="1" key="1">
    <citation type="submission" date="2021-03" db="EMBL/GenBank/DDBJ databases">
        <title>Evolutionary innovations through gain and loss of genes in the ectomycorrhizal Boletales.</title>
        <authorList>
            <person name="Wu G."/>
            <person name="Miyauchi S."/>
            <person name="Morin E."/>
            <person name="Yang Z.-L."/>
            <person name="Xu J."/>
            <person name="Martin F.M."/>
        </authorList>
    </citation>
    <scope>NUCLEOTIDE SEQUENCE</scope>
    <source>
        <strain evidence="1">BR01</strain>
    </source>
</reference>
<dbReference type="Proteomes" id="UP000683000">
    <property type="component" value="Unassembled WGS sequence"/>
</dbReference>
<dbReference type="EMBL" id="JAGFBS010000008">
    <property type="protein sequence ID" value="KAG6377880.1"/>
    <property type="molecule type" value="Genomic_DNA"/>
</dbReference>
<evidence type="ECO:0000313" key="2">
    <source>
        <dbReference type="Proteomes" id="UP000683000"/>
    </source>
</evidence>